<proteinExistence type="evidence at transcript level"/>
<reference evidence="2" key="1">
    <citation type="journal article" date="2008" name="BMC Genomics">
        <title>A conifer genomics resource of 200,000 spruce (Picea spp.) ESTs and 6,464 high-quality, sequence-finished full-length cDNAs for Sitka spruce (Picea sitchensis).</title>
        <authorList>
            <person name="Ralph S.G."/>
            <person name="Chun H.J."/>
            <person name="Kolosova N."/>
            <person name="Cooper D."/>
            <person name="Oddy C."/>
            <person name="Ritland C.E."/>
            <person name="Kirkpatrick R."/>
            <person name="Moore R."/>
            <person name="Barber S."/>
            <person name="Holt R.A."/>
            <person name="Jones S.J."/>
            <person name="Marra M.A."/>
            <person name="Douglas C.J."/>
            <person name="Ritland K."/>
            <person name="Bohlmann J."/>
        </authorList>
    </citation>
    <scope>NUCLEOTIDE SEQUENCE</scope>
    <source>
        <tissue evidence="2">Green portion of the leader tissue</tissue>
    </source>
</reference>
<dbReference type="PANTHER" id="PTHR34198">
    <property type="entry name" value="OS01G0175100 PROTEIN"/>
    <property type="match status" value="1"/>
</dbReference>
<dbReference type="OMA" id="EKTKFRW"/>
<dbReference type="AlphaFoldDB" id="A9NKN5"/>
<evidence type="ECO:0000256" key="1">
    <source>
        <dbReference type="SAM" id="MobiDB-lite"/>
    </source>
</evidence>
<dbReference type="EMBL" id="EF081815">
    <property type="protein sequence ID" value="ABK21196.1"/>
    <property type="molecule type" value="mRNA"/>
</dbReference>
<organism evidence="2">
    <name type="scientific">Picea sitchensis</name>
    <name type="common">Sitka spruce</name>
    <name type="synonym">Pinus sitchensis</name>
    <dbReference type="NCBI Taxonomy" id="3332"/>
    <lineage>
        <taxon>Eukaryota</taxon>
        <taxon>Viridiplantae</taxon>
        <taxon>Streptophyta</taxon>
        <taxon>Embryophyta</taxon>
        <taxon>Tracheophyta</taxon>
        <taxon>Spermatophyta</taxon>
        <taxon>Pinopsida</taxon>
        <taxon>Pinidae</taxon>
        <taxon>Conifers I</taxon>
        <taxon>Pinales</taxon>
        <taxon>Pinaceae</taxon>
        <taxon>Picea</taxon>
    </lineage>
</organism>
<protein>
    <submittedName>
        <fullName evidence="2">Uncharacterized protein</fullName>
    </submittedName>
</protein>
<dbReference type="PANTHER" id="PTHR34198:SF1">
    <property type="entry name" value="OS01G0104300 PROTEIN"/>
    <property type="match status" value="1"/>
</dbReference>
<accession>A9NKN5</accession>
<name>A9NKN5_PICSI</name>
<sequence length="182" mass="20686">MAVISGGILECRPFAEKRALCDGRNFLSPKAGGRISVRRCSSCNNNDGSVHSDKENGGEKLTRRREDVIFPSHIDERRAMSWWLHLFGWSQTDQERWADGGIKESKTTAMDKRSDDDEKEMGEAPAKRSKFVRGLLTTEKAKLLRKNLRDTSMFHDIMYHSAIASRLASSDNEVMDLQKLRP</sequence>
<feature type="region of interest" description="Disordered" evidence="1">
    <location>
        <begin position="103"/>
        <end position="126"/>
    </location>
</feature>
<evidence type="ECO:0000313" key="2">
    <source>
        <dbReference type="EMBL" id="ABK21196.1"/>
    </source>
</evidence>